<evidence type="ECO:0000256" key="1">
    <source>
        <dbReference type="SAM" id="MobiDB-lite"/>
    </source>
</evidence>
<feature type="compositionally biased region" description="Pro residues" evidence="1">
    <location>
        <begin position="362"/>
        <end position="379"/>
    </location>
</feature>
<gene>
    <name evidence="2" type="primary">DOK7</name>
</gene>
<reference evidence="2" key="3">
    <citation type="submission" date="2025-09" db="UniProtKB">
        <authorList>
            <consortium name="Ensembl"/>
        </authorList>
    </citation>
    <scope>IDENTIFICATION</scope>
    <source>
        <strain evidence="2">Thoroughbred</strain>
    </source>
</reference>
<feature type="compositionally biased region" description="Low complexity" evidence="1">
    <location>
        <begin position="55"/>
        <end position="65"/>
    </location>
</feature>
<feature type="region of interest" description="Disordered" evidence="1">
    <location>
        <begin position="55"/>
        <end position="247"/>
    </location>
</feature>
<reference evidence="2 3" key="1">
    <citation type="journal article" date="2009" name="Science">
        <title>Genome sequence, comparative analysis, and population genetics of the domestic horse.</title>
        <authorList>
            <consortium name="Broad Institute Genome Sequencing Platform"/>
            <consortium name="Broad Institute Whole Genome Assembly Team"/>
            <person name="Wade C.M."/>
            <person name="Giulotto E."/>
            <person name="Sigurdsson S."/>
            <person name="Zoli M."/>
            <person name="Gnerre S."/>
            <person name="Imsland F."/>
            <person name="Lear T.L."/>
            <person name="Adelson D.L."/>
            <person name="Bailey E."/>
            <person name="Bellone R.R."/>
            <person name="Bloecker H."/>
            <person name="Distl O."/>
            <person name="Edgar R.C."/>
            <person name="Garber M."/>
            <person name="Leeb T."/>
            <person name="Mauceli E."/>
            <person name="MacLeod J.N."/>
            <person name="Penedo M.C.T."/>
            <person name="Raison J.M."/>
            <person name="Sharpe T."/>
            <person name="Vogel J."/>
            <person name="Andersson L."/>
            <person name="Antczak D.F."/>
            <person name="Biagi T."/>
            <person name="Binns M.M."/>
            <person name="Chowdhary B.P."/>
            <person name="Coleman S.J."/>
            <person name="Della Valle G."/>
            <person name="Fryc S."/>
            <person name="Guerin G."/>
            <person name="Hasegawa T."/>
            <person name="Hill E.W."/>
            <person name="Jurka J."/>
            <person name="Kiialainen A."/>
            <person name="Lindgren G."/>
            <person name="Liu J."/>
            <person name="Magnani E."/>
            <person name="Mickelson J.R."/>
            <person name="Murray J."/>
            <person name="Nergadze S.G."/>
            <person name="Onofrio R."/>
            <person name="Pedroni S."/>
            <person name="Piras M.F."/>
            <person name="Raudsepp T."/>
            <person name="Rocchi M."/>
            <person name="Roeed K.H."/>
            <person name="Ryder O.A."/>
            <person name="Searle S."/>
            <person name="Skow L."/>
            <person name="Swinburne J.E."/>
            <person name="Syvaenen A.C."/>
            <person name="Tozaki T."/>
            <person name="Valberg S.J."/>
            <person name="Vaudin M."/>
            <person name="White J.R."/>
            <person name="Zody M.C."/>
            <person name="Lander E.S."/>
            <person name="Lindblad-Toh K."/>
        </authorList>
    </citation>
    <scope>NUCLEOTIDE SEQUENCE [LARGE SCALE GENOMIC DNA]</scope>
    <source>
        <strain evidence="2 3">Thoroughbred</strain>
    </source>
</reference>
<accession>A0A9L0SJX0</accession>
<feature type="region of interest" description="Disordered" evidence="1">
    <location>
        <begin position="1"/>
        <end position="42"/>
    </location>
</feature>
<proteinExistence type="predicted"/>
<sequence>MREGQLGSPVQPGRPHQPPPEAVLAPCRGPGQRRRMGEAGDSRAALLSLRLPARGGLAGQAGAPRPGRDSCKGPESSSCPRPRESRSASCSTASSAASPQPRAPLGCGPFSQTQARGGRPRWRSAWPRRPWKPCSWRSGSASSPTPAGRAVQGMTAACPARRQRPATRMSAPAAGSRHGLSSPRPRPAHHKRGLGWRLPRPLGRRRWAPRGRPPSHCGHGSCRRSAARAPRTAASPRAATPPTQAASHPAPAAAWTCGALATTLARCSACHQCPGHLSPACAPARRVQLSTRCLACHGPTMTRRAACAMAPGTSPWPRRAALVTLKPGTWAARRLRAVPLAGWARDGGDRRQRPRVVRPHCPARPPASPGKRACPPPGLRLPSFPCVPSVEASR</sequence>
<dbReference type="Ensembl" id="ENSECAT00000138603.1">
    <property type="protein sequence ID" value="ENSECAP00000075158.1"/>
    <property type="gene ID" value="ENSECAG00000017927.4"/>
</dbReference>
<keyword evidence="3" id="KW-1185">Reference proteome</keyword>
<organism evidence="2 3">
    <name type="scientific">Equus caballus</name>
    <name type="common">Horse</name>
    <dbReference type="NCBI Taxonomy" id="9796"/>
    <lineage>
        <taxon>Eukaryota</taxon>
        <taxon>Metazoa</taxon>
        <taxon>Chordata</taxon>
        <taxon>Craniata</taxon>
        <taxon>Vertebrata</taxon>
        <taxon>Euteleostomi</taxon>
        <taxon>Mammalia</taxon>
        <taxon>Eutheria</taxon>
        <taxon>Laurasiatheria</taxon>
        <taxon>Perissodactyla</taxon>
        <taxon>Equidae</taxon>
        <taxon>Equus</taxon>
    </lineage>
</organism>
<dbReference type="GeneTree" id="ENSGT00390000015386"/>
<feature type="region of interest" description="Disordered" evidence="1">
    <location>
        <begin position="344"/>
        <end position="382"/>
    </location>
</feature>
<evidence type="ECO:0000313" key="3">
    <source>
        <dbReference type="Proteomes" id="UP000002281"/>
    </source>
</evidence>
<protein>
    <submittedName>
        <fullName evidence="2">Docking protein 7</fullName>
    </submittedName>
</protein>
<dbReference type="AlphaFoldDB" id="A0A9L0SJX0"/>
<feature type="compositionally biased region" description="Low complexity" evidence="1">
    <location>
        <begin position="87"/>
        <end position="104"/>
    </location>
</feature>
<reference evidence="2" key="2">
    <citation type="submission" date="2025-08" db="UniProtKB">
        <authorList>
            <consortium name="Ensembl"/>
        </authorList>
    </citation>
    <scope>IDENTIFICATION</scope>
    <source>
        <strain evidence="2">Thoroughbred</strain>
    </source>
</reference>
<evidence type="ECO:0000313" key="2">
    <source>
        <dbReference type="Ensembl" id="ENSECAP00000075158.1"/>
    </source>
</evidence>
<name>A0A9L0SJX0_HORSE</name>
<feature type="compositionally biased region" description="Low complexity" evidence="1">
    <location>
        <begin position="227"/>
        <end position="247"/>
    </location>
</feature>
<dbReference type="Proteomes" id="UP000002281">
    <property type="component" value="Chromosome 3"/>
</dbReference>